<protein>
    <submittedName>
        <fullName evidence="1">Uncharacterized protein</fullName>
    </submittedName>
</protein>
<evidence type="ECO:0000313" key="2">
    <source>
        <dbReference type="Proteomes" id="UP000271974"/>
    </source>
</evidence>
<keyword evidence="2" id="KW-1185">Reference proteome</keyword>
<proteinExistence type="predicted"/>
<accession>A0A3S1BAV1</accession>
<sequence length="107" mass="12573">MTNICRLVTTENLGCNSHIVLTVFFSWLRFLRTPSYSNIIVTCFFCRLQFLRAHSYYGTILTGFFCKFIFLQAHPYFGLLCLLFEHWFPFADAALWGAWFGGRGRQH</sequence>
<evidence type="ECO:0000313" key="1">
    <source>
        <dbReference type="EMBL" id="RUS79150.1"/>
    </source>
</evidence>
<organism evidence="1 2">
    <name type="scientific">Elysia chlorotica</name>
    <name type="common">Eastern emerald elysia</name>
    <name type="synonym">Sea slug</name>
    <dbReference type="NCBI Taxonomy" id="188477"/>
    <lineage>
        <taxon>Eukaryota</taxon>
        <taxon>Metazoa</taxon>
        <taxon>Spiralia</taxon>
        <taxon>Lophotrochozoa</taxon>
        <taxon>Mollusca</taxon>
        <taxon>Gastropoda</taxon>
        <taxon>Heterobranchia</taxon>
        <taxon>Euthyneura</taxon>
        <taxon>Panpulmonata</taxon>
        <taxon>Sacoglossa</taxon>
        <taxon>Placobranchoidea</taxon>
        <taxon>Plakobranchidae</taxon>
        <taxon>Elysia</taxon>
    </lineage>
</organism>
<reference evidence="1 2" key="1">
    <citation type="submission" date="2019-01" db="EMBL/GenBank/DDBJ databases">
        <title>A draft genome assembly of the solar-powered sea slug Elysia chlorotica.</title>
        <authorList>
            <person name="Cai H."/>
            <person name="Li Q."/>
            <person name="Fang X."/>
            <person name="Li J."/>
            <person name="Curtis N.E."/>
            <person name="Altenburger A."/>
            <person name="Shibata T."/>
            <person name="Feng M."/>
            <person name="Maeda T."/>
            <person name="Schwartz J.A."/>
            <person name="Shigenobu S."/>
            <person name="Lundholm N."/>
            <person name="Nishiyama T."/>
            <person name="Yang H."/>
            <person name="Hasebe M."/>
            <person name="Li S."/>
            <person name="Pierce S.K."/>
            <person name="Wang J."/>
        </authorList>
    </citation>
    <scope>NUCLEOTIDE SEQUENCE [LARGE SCALE GENOMIC DNA]</scope>
    <source>
        <strain evidence="1">EC2010</strain>
        <tissue evidence="1">Whole organism of an adult</tissue>
    </source>
</reference>
<dbReference type="AlphaFoldDB" id="A0A3S1BAV1"/>
<gene>
    <name evidence="1" type="ORF">EGW08_013097</name>
</gene>
<dbReference type="EMBL" id="RQTK01000468">
    <property type="protein sequence ID" value="RUS79150.1"/>
    <property type="molecule type" value="Genomic_DNA"/>
</dbReference>
<dbReference type="Proteomes" id="UP000271974">
    <property type="component" value="Unassembled WGS sequence"/>
</dbReference>
<name>A0A3S1BAV1_ELYCH</name>
<comment type="caution">
    <text evidence="1">The sequence shown here is derived from an EMBL/GenBank/DDBJ whole genome shotgun (WGS) entry which is preliminary data.</text>
</comment>